<feature type="transmembrane region" description="Helical" evidence="1">
    <location>
        <begin position="141"/>
        <end position="167"/>
    </location>
</feature>
<evidence type="ECO:0000313" key="3">
    <source>
        <dbReference type="Proteomes" id="UP000240535"/>
    </source>
</evidence>
<keyword evidence="3" id="KW-1185">Reference proteome</keyword>
<dbReference type="RefSeq" id="WP_106871833.1">
    <property type="nucleotide sequence ID" value="NZ_CP053841.1"/>
</dbReference>
<organism evidence="2 3">
    <name type="scientific">Campylobacter blaseri</name>
    <dbReference type="NCBI Taxonomy" id="2042961"/>
    <lineage>
        <taxon>Bacteria</taxon>
        <taxon>Pseudomonadati</taxon>
        <taxon>Campylobacterota</taxon>
        <taxon>Epsilonproteobacteria</taxon>
        <taxon>Campylobacterales</taxon>
        <taxon>Campylobacteraceae</taxon>
        <taxon>Campylobacter</taxon>
    </lineage>
</organism>
<protein>
    <submittedName>
        <fullName evidence="2">Tryptophan-rich sensory protein</fullName>
    </submittedName>
</protein>
<dbReference type="Gene3D" id="1.20.1260.100">
    <property type="entry name" value="TspO/MBR protein"/>
    <property type="match status" value="1"/>
</dbReference>
<dbReference type="InterPro" id="IPR038330">
    <property type="entry name" value="TspO/MBR-related_sf"/>
</dbReference>
<sequence>MHQKNLKNLVFLNFVFYALVILFNIFAYVGFLNNIEFQGIINKYPTLITPINFTFSIWIPIYILLLLTLVYLYKNQYNSYKKTLIKPISILFIISSLFNIAWIISFIFERFWIALLMIAGLLTMLMFILDEIYKKRSALNFFSLAVFTIYASWILMLTIITATIFAAQQNWGGLGGIPIPIWTIVVILSTTGFAVFYMFYYKNALFSFGIIWTFVGIYLSYSAGKIKTDMGSSIKFTIFTAIIILIISMIYIFQKNKKSILPKKHYRV</sequence>
<keyword evidence="1" id="KW-1133">Transmembrane helix</keyword>
<dbReference type="AlphaFoldDB" id="A0A2P8QZT2"/>
<keyword evidence="1" id="KW-0472">Membrane</keyword>
<dbReference type="PANTHER" id="PTHR33802">
    <property type="entry name" value="SI:CH211-161H7.5-RELATED"/>
    <property type="match status" value="1"/>
</dbReference>
<reference evidence="3" key="1">
    <citation type="submission" date="2017-10" db="EMBL/GenBank/DDBJ databases">
        <title>Campylobacter species from seals.</title>
        <authorList>
            <person name="Gilbert M.J."/>
            <person name="Zomer A.L."/>
            <person name="Timmerman A.J."/>
            <person name="Duim B."/>
            <person name="Wagenaar J.A."/>
        </authorList>
    </citation>
    <scope>NUCLEOTIDE SEQUENCE [LARGE SCALE GENOMIC DNA]</scope>
    <source>
        <strain evidence="3">17S00004-5</strain>
    </source>
</reference>
<evidence type="ECO:0000313" key="2">
    <source>
        <dbReference type="EMBL" id="PSM51749.1"/>
    </source>
</evidence>
<dbReference type="OrthoDB" id="5189031at2"/>
<name>A0A2P8QZT2_9BACT</name>
<feature type="transmembrane region" description="Helical" evidence="1">
    <location>
        <begin position="111"/>
        <end position="129"/>
    </location>
</feature>
<keyword evidence="1" id="KW-0812">Transmembrane</keyword>
<feature type="transmembrane region" description="Helical" evidence="1">
    <location>
        <begin position="84"/>
        <end position="105"/>
    </location>
</feature>
<feature type="transmembrane region" description="Helical" evidence="1">
    <location>
        <begin position="233"/>
        <end position="253"/>
    </location>
</feature>
<dbReference type="EMBL" id="PDHH01000005">
    <property type="protein sequence ID" value="PSM51749.1"/>
    <property type="molecule type" value="Genomic_DNA"/>
</dbReference>
<feature type="transmembrane region" description="Helical" evidence="1">
    <location>
        <begin position="51"/>
        <end position="72"/>
    </location>
</feature>
<evidence type="ECO:0000256" key="1">
    <source>
        <dbReference type="SAM" id="Phobius"/>
    </source>
</evidence>
<accession>A0A2P8QZT2</accession>
<gene>
    <name evidence="2" type="ORF">CQ405_06365</name>
</gene>
<feature type="transmembrane region" description="Helical" evidence="1">
    <location>
        <begin position="9"/>
        <end position="31"/>
    </location>
</feature>
<proteinExistence type="predicted"/>
<dbReference type="PANTHER" id="PTHR33802:SF1">
    <property type="entry name" value="XK-RELATED PROTEIN"/>
    <property type="match status" value="1"/>
</dbReference>
<dbReference type="Proteomes" id="UP000240535">
    <property type="component" value="Unassembled WGS sequence"/>
</dbReference>
<feature type="transmembrane region" description="Helical" evidence="1">
    <location>
        <begin position="179"/>
        <end position="197"/>
    </location>
</feature>
<comment type="caution">
    <text evidence="2">The sequence shown here is derived from an EMBL/GenBank/DDBJ whole genome shotgun (WGS) entry which is preliminary data.</text>
</comment>
<feature type="transmembrane region" description="Helical" evidence="1">
    <location>
        <begin position="204"/>
        <end position="221"/>
    </location>
</feature>